<dbReference type="GO" id="GO:0020037">
    <property type="term" value="F:heme binding"/>
    <property type="evidence" value="ECO:0007669"/>
    <property type="project" value="InterPro"/>
</dbReference>
<comment type="cofactor">
    <cofactor evidence="1 4">
        <name>heme</name>
        <dbReference type="ChEBI" id="CHEBI:30413"/>
    </cofactor>
</comment>
<dbReference type="PROSITE" id="PS00086">
    <property type="entry name" value="CYTOCHROME_P450"/>
    <property type="match status" value="1"/>
</dbReference>
<dbReference type="InterPro" id="IPR036396">
    <property type="entry name" value="Cyt_P450_sf"/>
</dbReference>
<dbReference type="Gene3D" id="1.10.630.10">
    <property type="entry name" value="Cytochrome P450"/>
    <property type="match status" value="1"/>
</dbReference>
<evidence type="ECO:0008006" key="9">
    <source>
        <dbReference type="Google" id="ProtNLM"/>
    </source>
</evidence>
<protein>
    <recommendedName>
        <fullName evidence="9">Cytochrome P450</fullName>
    </recommendedName>
</protein>
<dbReference type="GO" id="GO:0005506">
    <property type="term" value="F:iron ion binding"/>
    <property type="evidence" value="ECO:0007669"/>
    <property type="project" value="InterPro"/>
</dbReference>
<dbReference type="Pfam" id="PF00067">
    <property type="entry name" value="p450"/>
    <property type="match status" value="1"/>
</dbReference>
<dbReference type="AlphaFoldDB" id="A0A8H3Z6Y6"/>
<dbReference type="GO" id="GO:0016705">
    <property type="term" value="F:oxidoreductase activity, acting on paired donors, with incorporation or reduction of molecular oxygen"/>
    <property type="evidence" value="ECO:0007669"/>
    <property type="project" value="InterPro"/>
</dbReference>
<feature type="compositionally biased region" description="Acidic residues" evidence="5">
    <location>
        <begin position="848"/>
        <end position="870"/>
    </location>
</feature>
<dbReference type="InterPro" id="IPR017972">
    <property type="entry name" value="Cyt_P450_CS"/>
</dbReference>
<dbReference type="GO" id="GO:0004497">
    <property type="term" value="F:monooxygenase activity"/>
    <property type="evidence" value="ECO:0007669"/>
    <property type="project" value="InterPro"/>
</dbReference>
<dbReference type="SUPFAM" id="SSF48264">
    <property type="entry name" value="Cytochrome P450"/>
    <property type="match status" value="1"/>
</dbReference>
<feature type="compositionally biased region" description="Low complexity" evidence="5">
    <location>
        <begin position="919"/>
        <end position="931"/>
    </location>
</feature>
<dbReference type="EMBL" id="WNWR01000228">
    <property type="protein sequence ID" value="KAE9987729.1"/>
    <property type="molecule type" value="Genomic_DNA"/>
</dbReference>
<dbReference type="PANTHER" id="PTHR24305">
    <property type="entry name" value="CYTOCHROME P450"/>
    <property type="match status" value="1"/>
</dbReference>
<evidence type="ECO:0000256" key="6">
    <source>
        <dbReference type="SAM" id="Phobius"/>
    </source>
</evidence>
<reference evidence="7 8" key="1">
    <citation type="submission" date="2019-07" db="EMBL/GenBank/DDBJ databases">
        <title>Venturia inaequalis Genome Resource.</title>
        <authorList>
            <person name="Lichtner F.J."/>
        </authorList>
    </citation>
    <scope>NUCLEOTIDE SEQUENCE [LARGE SCALE GENOMIC DNA]</scope>
    <source>
        <strain evidence="7 8">DMI_063113</strain>
    </source>
</reference>
<evidence type="ECO:0000313" key="7">
    <source>
        <dbReference type="EMBL" id="KAE9987729.1"/>
    </source>
</evidence>
<evidence type="ECO:0000256" key="5">
    <source>
        <dbReference type="SAM" id="MobiDB-lite"/>
    </source>
</evidence>
<feature type="region of interest" description="Disordered" evidence="5">
    <location>
        <begin position="842"/>
        <end position="931"/>
    </location>
</feature>
<dbReference type="PRINTS" id="PR00463">
    <property type="entry name" value="EP450I"/>
</dbReference>
<evidence type="ECO:0000256" key="3">
    <source>
        <dbReference type="ARBA" id="ARBA00023004"/>
    </source>
</evidence>
<comment type="caution">
    <text evidence="7">The sequence shown here is derived from an EMBL/GenBank/DDBJ whole genome shotgun (WGS) entry which is preliminary data.</text>
</comment>
<gene>
    <name evidence="7" type="ORF">EG327_003667</name>
</gene>
<keyword evidence="6" id="KW-1133">Transmembrane helix</keyword>
<organism evidence="7 8">
    <name type="scientific">Venturia inaequalis</name>
    <name type="common">Apple scab fungus</name>
    <dbReference type="NCBI Taxonomy" id="5025"/>
    <lineage>
        <taxon>Eukaryota</taxon>
        <taxon>Fungi</taxon>
        <taxon>Dikarya</taxon>
        <taxon>Ascomycota</taxon>
        <taxon>Pezizomycotina</taxon>
        <taxon>Dothideomycetes</taxon>
        <taxon>Pleosporomycetidae</taxon>
        <taxon>Venturiales</taxon>
        <taxon>Venturiaceae</taxon>
        <taxon>Venturia</taxon>
    </lineage>
</organism>
<keyword evidence="4" id="KW-0349">Heme</keyword>
<evidence type="ECO:0000256" key="2">
    <source>
        <dbReference type="ARBA" id="ARBA00022723"/>
    </source>
</evidence>
<dbReference type="CDD" id="cd11062">
    <property type="entry name" value="CYP58-like"/>
    <property type="match status" value="1"/>
</dbReference>
<evidence type="ECO:0000313" key="8">
    <source>
        <dbReference type="Proteomes" id="UP000490939"/>
    </source>
</evidence>
<name>A0A8H3Z6Y6_VENIN</name>
<dbReference type="InterPro" id="IPR050121">
    <property type="entry name" value="Cytochrome_P450_monoxygenase"/>
</dbReference>
<evidence type="ECO:0000256" key="1">
    <source>
        <dbReference type="ARBA" id="ARBA00001971"/>
    </source>
</evidence>
<feature type="transmembrane region" description="Helical" evidence="6">
    <location>
        <begin position="6"/>
        <end position="25"/>
    </location>
</feature>
<dbReference type="PANTHER" id="PTHR24305:SF147">
    <property type="entry name" value="P450, PUTATIVE (EUROFUNG)-RELATED"/>
    <property type="match status" value="1"/>
</dbReference>
<dbReference type="InterPro" id="IPR002401">
    <property type="entry name" value="Cyt_P450_E_grp-I"/>
</dbReference>
<sequence length="931" mass="105267">MESLGLSSIVSLTSLAWTVVLYIAYRISVALYNISPLHPLSRFPGPKIAATSYLYEAYYDWWTVGRYGKAIARMHEQYGPIVRINPDELHCSDPAFTDEIYAGPGRVRDKWQHQLNTGGAGPVSVTGFSTVDHHLHRARKAPLAKFFSRQQMLKLEGEVHDFAQQTMNKMLTSAGKGAFDVKEAFNCFTADVISQYAFGEPMGFIAQEGWEPNFATWVKSFFKSAYMMRHNALGRKMAQVMPLMADYLGEDIKSVMRQMTVVIPAYIQKAVNNPENGRVFADLVESKSRPQNETEEETMFRLSGEGFNFLLAGTETTAAVLTVFTYWVLEKPEIYARLMQDLEGMNAQNLKWVELEKRPYFWAILQECLRMMPGVSHRSARAAPQEDLVYKSQDGKTEFVIPRNTPIGMTSMINHWNEVLFPNPDEFTPERWLIDGLPNYQLQKKLISFGKGSRSCIGENLAYCELYIMAALMALQVVPRSKLVDTTNFEMLACDIRGPRQERGNDETELDEDLNRHVGRTPDEKSLICTIIAGKEREYYVFGAIISKMRGTANAPVYTAPHTKQGEQAIVEGRSAKVSMTLLAKLVKKTHLINILCDMEASLDPASSTCKAVLSKSTKFLEAKFPGCNQCDNHLRNAAEEKGAKKAVEETAKTEGCADCKARREAFYQAQAHHNSHMFFGYSSYSDPNHIYEKIKQCDSCLRQTFKERAVKESAKEALKLKKIAEHNALCDARRQADSKRSAVHEPPCLQHTFKEKAVKESAKEALKLKKIAEHNALCDARRQDDHKPSAVYDPLRQIFKEKAVKESAKEASKIKKIAKRKALYDARRQADYKRWALYDPHDTEDTKDTEDMEDKEDKEDTEDTEDKEDMEERKGVSESESSSSLSEGRRGLLMPVPPQPKPSELKNYTSTASSAVFRARPTATSTARRG</sequence>
<keyword evidence="2 4" id="KW-0479">Metal-binding</keyword>
<dbReference type="Proteomes" id="UP000490939">
    <property type="component" value="Unassembled WGS sequence"/>
</dbReference>
<evidence type="ECO:0000256" key="4">
    <source>
        <dbReference type="PIRSR" id="PIRSR602401-1"/>
    </source>
</evidence>
<keyword evidence="8" id="KW-1185">Reference proteome</keyword>
<dbReference type="PRINTS" id="PR00385">
    <property type="entry name" value="P450"/>
</dbReference>
<keyword evidence="6" id="KW-0472">Membrane</keyword>
<keyword evidence="6" id="KW-0812">Transmembrane</keyword>
<keyword evidence="3 4" id="KW-0408">Iron</keyword>
<dbReference type="InterPro" id="IPR001128">
    <property type="entry name" value="Cyt_P450"/>
</dbReference>
<feature type="binding site" description="axial binding residue" evidence="4">
    <location>
        <position position="456"/>
    </location>
    <ligand>
        <name>heme</name>
        <dbReference type="ChEBI" id="CHEBI:30413"/>
    </ligand>
    <ligandPart>
        <name>Fe</name>
        <dbReference type="ChEBI" id="CHEBI:18248"/>
    </ligandPart>
</feature>
<proteinExistence type="predicted"/>
<accession>A0A8H3Z6Y6</accession>